<evidence type="ECO:0000259" key="1">
    <source>
        <dbReference type="Pfam" id="PF13843"/>
    </source>
</evidence>
<protein>
    <submittedName>
        <fullName evidence="3">PiggyBac transposable element-derived protein 4-like</fullName>
    </submittedName>
</protein>
<dbReference type="GeneID" id="128200719"/>
<evidence type="ECO:0000313" key="3">
    <source>
        <dbReference type="RefSeq" id="XP_052750976.1"/>
    </source>
</evidence>
<dbReference type="InterPro" id="IPR029526">
    <property type="entry name" value="PGBD"/>
</dbReference>
<dbReference type="Proteomes" id="UP001652740">
    <property type="component" value="Unplaced"/>
</dbReference>
<keyword evidence="2" id="KW-1185">Reference proteome</keyword>
<accession>A0ABM3MHW2</accession>
<organism evidence="2 3">
    <name type="scientific">Galleria mellonella</name>
    <name type="common">Greater wax moth</name>
    <dbReference type="NCBI Taxonomy" id="7137"/>
    <lineage>
        <taxon>Eukaryota</taxon>
        <taxon>Metazoa</taxon>
        <taxon>Ecdysozoa</taxon>
        <taxon>Arthropoda</taxon>
        <taxon>Hexapoda</taxon>
        <taxon>Insecta</taxon>
        <taxon>Pterygota</taxon>
        <taxon>Neoptera</taxon>
        <taxon>Endopterygota</taxon>
        <taxon>Lepidoptera</taxon>
        <taxon>Glossata</taxon>
        <taxon>Ditrysia</taxon>
        <taxon>Pyraloidea</taxon>
        <taxon>Pyralidae</taxon>
        <taxon>Galleriinae</taxon>
        <taxon>Galleria</taxon>
    </lineage>
</organism>
<dbReference type="Pfam" id="PF13843">
    <property type="entry name" value="DDE_Tnp_1_7"/>
    <property type="match status" value="1"/>
</dbReference>
<gene>
    <name evidence="3" type="primary">LOC128200719</name>
</gene>
<name>A0ABM3MHW2_GALME</name>
<sequence length="506" mass="58108">MSKRTRQSKFLEDINNIGEEFSEIGEDELSENEDILVTNENESESTDTDNEEENIVNIGCGRKRRRLLSSSEESEAEINEQHVAIDGSVWEEIQIGGTPGRPPLHNIFRQEVGPTGYAKRHIMKGKVSTAFSLIIDHRIMNHIRACTIEEANRVLGSDWSLSQEKLAAFIAILYARAAYGANNLKLSFLWNNIWGPKFFSETMSRNNFTEILRFIRFDKKSQRSERLKADKFAMVSTIWNIFIENSQNCYKPGGNITIDEQLFPTKVRCRFTQYMPNKPDKFGIKFWLASDVDSKYVINAFPYLGKDENRPSSVQLSEYVVLKLIEPFTGCGRTVTTDNFFTSKSLAIQLLAKRTTLVGTIRSNKRELPLIAKQKKDDMARYSSKIFTSDNCTLTIYKSKSNKKVLLLSSKHKFVSIENNDKRLPETVSYYNKTKFGVDMTDQMARKFTTKSKSCRWPLQVFFNILDLAGINAWILYKQTTGDNISRQDFFTQASSRTCRRFSSCP</sequence>
<feature type="domain" description="PiggyBac transposable element-derived protein" evidence="1">
    <location>
        <begin position="129"/>
        <end position="474"/>
    </location>
</feature>
<dbReference type="RefSeq" id="XP_052750976.1">
    <property type="nucleotide sequence ID" value="XM_052895016.1"/>
</dbReference>
<dbReference type="PANTHER" id="PTHR46599:SF6">
    <property type="entry name" value="DUAL SPECIFICITY PHOSPHATASE 26"/>
    <property type="match status" value="1"/>
</dbReference>
<dbReference type="PANTHER" id="PTHR46599">
    <property type="entry name" value="PIGGYBAC TRANSPOSABLE ELEMENT-DERIVED PROTEIN 4"/>
    <property type="match status" value="1"/>
</dbReference>
<reference evidence="3" key="1">
    <citation type="submission" date="2025-08" db="UniProtKB">
        <authorList>
            <consortium name="RefSeq"/>
        </authorList>
    </citation>
    <scope>IDENTIFICATION</scope>
    <source>
        <tissue evidence="3">Whole larvae</tissue>
    </source>
</reference>
<proteinExistence type="predicted"/>
<evidence type="ECO:0000313" key="2">
    <source>
        <dbReference type="Proteomes" id="UP001652740"/>
    </source>
</evidence>